<feature type="compositionally biased region" description="Polar residues" evidence="1">
    <location>
        <begin position="42"/>
        <end position="54"/>
    </location>
</feature>
<feature type="region of interest" description="Disordered" evidence="1">
    <location>
        <begin position="30"/>
        <end position="64"/>
    </location>
</feature>
<dbReference type="STRING" id="1121942.SAMN02745148_00521"/>
<evidence type="ECO:0000256" key="1">
    <source>
        <dbReference type="SAM" id="MobiDB-lite"/>
    </source>
</evidence>
<evidence type="ECO:0000313" key="3">
    <source>
        <dbReference type="Proteomes" id="UP000184346"/>
    </source>
</evidence>
<dbReference type="OrthoDB" id="6169361at2"/>
<gene>
    <name evidence="2" type="ORF">SAMN02745148_00521</name>
</gene>
<organism evidence="2 3">
    <name type="scientific">Modicisalibacter ilicicola DSM 19980</name>
    <dbReference type="NCBI Taxonomy" id="1121942"/>
    <lineage>
        <taxon>Bacteria</taxon>
        <taxon>Pseudomonadati</taxon>
        <taxon>Pseudomonadota</taxon>
        <taxon>Gammaproteobacteria</taxon>
        <taxon>Oceanospirillales</taxon>
        <taxon>Halomonadaceae</taxon>
        <taxon>Modicisalibacter</taxon>
    </lineage>
</organism>
<dbReference type="EMBL" id="FQUJ01000003">
    <property type="protein sequence ID" value="SHE52258.1"/>
    <property type="molecule type" value="Genomic_DNA"/>
</dbReference>
<proteinExistence type="predicted"/>
<dbReference type="Proteomes" id="UP000184346">
    <property type="component" value="Unassembled WGS sequence"/>
</dbReference>
<accession>A0A1M4U6I4</accession>
<keyword evidence="3" id="KW-1185">Reference proteome</keyword>
<dbReference type="AlphaFoldDB" id="A0A1M4U6I4"/>
<reference evidence="2 3" key="1">
    <citation type="submission" date="2016-11" db="EMBL/GenBank/DDBJ databases">
        <authorList>
            <person name="Jaros S."/>
            <person name="Januszkiewicz K."/>
            <person name="Wedrychowicz H."/>
        </authorList>
    </citation>
    <scope>NUCLEOTIDE SEQUENCE [LARGE SCALE GENOMIC DNA]</scope>
    <source>
        <strain evidence="2 3">DSM 19980</strain>
    </source>
</reference>
<name>A0A1M4U6I4_9GAMM</name>
<evidence type="ECO:0000313" key="2">
    <source>
        <dbReference type="EMBL" id="SHE52258.1"/>
    </source>
</evidence>
<sequence length="64" mass="7190">MSYRRLTPEEIEDLRAEMRASGQWMKAELAKRRREHGETDAVETSASPITNGEASRSAPGDEQV</sequence>
<protein>
    <submittedName>
        <fullName evidence="2">Uncharacterized protein</fullName>
    </submittedName>
</protein>